<dbReference type="AlphaFoldDB" id="Q0SEE7"/>
<evidence type="ECO:0000256" key="2">
    <source>
        <dbReference type="SAM" id="MobiDB-lite"/>
    </source>
</evidence>
<dbReference type="eggNOG" id="COG1804">
    <property type="taxonomic scope" value="Bacteria"/>
</dbReference>
<dbReference type="InterPro" id="IPR050483">
    <property type="entry name" value="CoA-transferase_III_domain"/>
</dbReference>
<dbReference type="HOGENOM" id="CLU_033975_1_1_11"/>
<dbReference type="SUPFAM" id="SSF89796">
    <property type="entry name" value="CoA-transferase family III (CaiB/BaiF)"/>
    <property type="match status" value="1"/>
</dbReference>
<dbReference type="InterPro" id="IPR023606">
    <property type="entry name" value="CoA-Trfase_III_dom_1_sf"/>
</dbReference>
<dbReference type="Proteomes" id="UP000008710">
    <property type="component" value="Chromosome"/>
</dbReference>
<feature type="compositionally biased region" description="Basic residues" evidence="2">
    <location>
        <begin position="64"/>
        <end position="85"/>
    </location>
</feature>
<dbReference type="Gene3D" id="3.40.50.10540">
    <property type="entry name" value="Crotonobetainyl-coa:carnitine coa-transferase, domain 1"/>
    <property type="match status" value="1"/>
</dbReference>
<dbReference type="InterPro" id="IPR003673">
    <property type="entry name" value="CoA-Trfase_fam_III"/>
</dbReference>
<proteinExistence type="predicted"/>
<feature type="region of interest" description="Disordered" evidence="2">
    <location>
        <begin position="1"/>
        <end position="101"/>
    </location>
</feature>
<dbReference type="EMBL" id="CP000431">
    <property type="protein sequence ID" value="ABG94089.1"/>
    <property type="molecule type" value="Genomic_DNA"/>
</dbReference>
<accession>Q0SEE7</accession>
<feature type="region of interest" description="Disordered" evidence="2">
    <location>
        <begin position="116"/>
        <end position="138"/>
    </location>
</feature>
<protein>
    <submittedName>
        <fullName evidence="3">Probable formyl-CoA transferase</fullName>
        <ecNumber evidence="3">2.8.3.16</ecNumber>
    </submittedName>
</protein>
<evidence type="ECO:0000313" key="4">
    <source>
        <dbReference type="Proteomes" id="UP000008710"/>
    </source>
</evidence>
<sequence length="538" mass="58356">MDAGPSGLSAFVDWRDGRHPRPEPRGCSACCGGTAHSRHRRVGQSVRTAVRRQPPPTAAVPAPRPRHLRRRPGGSTRHDRHRRLARAATAPQPGVGVGDAGRSLDAVPAHRRHRARTAAHDRGHALSQSHGCRRGKVNPDMENDPGLLPLDGITVVALEQAVAAPLATRHLADMGARVIKIERVGEGDFARNYDDAVFGQASHFVWLNRSKESLGVDLKSEVGRDTVAKLIAKADVFIQNLAPDAADRLGFGADELRADHEELIVVNMSGYGSAGPRRERKAYDMLVQAETGMISVTGTPDTATKTGVPVSDIAAGMYAMTSVLGALFRRSRTGVGARIDVSMFDATAEWLGHPMYMKMYGDKQIPRVGLGHAAIVPYDSYPTLDGQILIGVQNDRGWRQLVTDVFKRPELADHPRFATNMLRVQHRAEVDALVAEETQRFTSAALDQALADSGIPAAELNDMGGLIEHPQLDQRDRWRDIGTEGGPIRAMLPPMTFSDVEMRMGDVPALGAHTDRILGELGWSAEDIATMRDQGVVG</sequence>
<feature type="compositionally biased region" description="Basic and acidic residues" evidence="2">
    <location>
        <begin position="13"/>
        <end position="24"/>
    </location>
</feature>
<reference evidence="4" key="1">
    <citation type="journal article" date="2006" name="Proc. Natl. Acad. Sci. U.S.A.">
        <title>The complete genome of Rhodococcus sp. RHA1 provides insights into a catabolic powerhouse.</title>
        <authorList>
            <person name="McLeod M.P."/>
            <person name="Warren R.L."/>
            <person name="Hsiao W.W.L."/>
            <person name="Araki N."/>
            <person name="Myhre M."/>
            <person name="Fernandes C."/>
            <person name="Miyazawa D."/>
            <person name="Wong W."/>
            <person name="Lillquist A.L."/>
            <person name="Wang D."/>
            <person name="Dosanjh M."/>
            <person name="Hara H."/>
            <person name="Petrescu A."/>
            <person name="Morin R.D."/>
            <person name="Yang G."/>
            <person name="Stott J.M."/>
            <person name="Schein J.E."/>
            <person name="Shin H."/>
            <person name="Smailus D."/>
            <person name="Siddiqui A.S."/>
            <person name="Marra M.A."/>
            <person name="Jones S.J.M."/>
            <person name="Holt R."/>
            <person name="Brinkman F.S.L."/>
            <person name="Miyauchi K."/>
            <person name="Fukuda M."/>
            <person name="Davies J.E."/>
            <person name="Mohn W.W."/>
            <person name="Eltis L.D."/>
        </authorList>
    </citation>
    <scope>NUCLEOTIDE SEQUENCE [LARGE SCALE GENOMIC DNA]</scope>
    <source>
        <strain evidence="4">RHA1</strain>
    </source>
</reference>
<name>Q0SEE7_RHOJR</name>
<gene>
    <name evidence="3" type="ordered locus">RHA1_ro02283</name>
</gene>
<dbReference type="InterPro" id="IPR044855">
    <property type="entry name" value="CoA-Trfase_III_dom3_sf"/>
</dbReference>
<keyword evidence="1 3" id="KW-0808">Transferase</keyword>
<evidence type="ECO:0000313" key="3">
    <source>
        <dbReference type="EMBL" id="ABG94089.1"/>
    </source>
</evidence>
<dbReference type="PANTHER" id="PTHR48207:SF3">
    <property type="entry name" value="SUCCINATE--HYDROXYMETHYLGLUTARATE COA-TRANSFERASE"/>
    <property type="match status" value="1"/>
</dbReference>
<evidence type="ECO:0000256" key="1">
    <source>
        <dbReference type="ARBA" id="ARBA00022679"/>
    </source>
</evidence>
<dbReference type="PANTHER" id="PTHR48207">
    <property type="entry name" value="SUCCINATE--HYDROXYMETHYLGLUTARATE COA-TRANSFERASE"/>
    <property type="match status" value="1"/>
</dbReference>
<organism evidence="3 4">
    <name type="scientific">Rhodococcus jostii (strain RHA1)</name>
    <dbReference type="NCBI Taxonomy" id="101510"/>
    <lineage>
        <taxon>Bacteria</taxon>
        <taxon>Bacillati</taxon>
        <taxon>Actinomycetota</taxon>
        <taxon>Actinomycetes</taxon>
        <taxon>Mycobacteriales</taxon>
        <taxon>Nocardiaceae</taxon>
        <taxon>Rhodococcus</taxon>
    </lineage>
</organism>
<dbReference type="EC" id="2.8.3.16" evidence="3"/>
<dbReference type="GO" id="GO:0033608">
    <property type="term" value="F:formyl-CoA transferase activity"/>
    <property type="evidence" value="ECO:0007669"/>
    <property type="project" value="UniProtKB-EC"/>
</dbReference>
<dbReference type="Gene3D" id="3.30.1540.10">
    <property type="entry name" value="formyl-coa transferase, domain 3"/>
    <property type="match status" value="1"/>
</dbReference>
<dbReference type="Pfam" id="PF02515">
    <property type="entry name" value="CoA_transf_3"/>
    <property type="match status" value="1"/>
</dbReference>
<dbReference type="KEGG" id="rha:RHA1_ro02283"/>